<dbReference type="Gene3D" id="1.10.8.60">
    <property type="match status" value="1"/>
</dbReference>
<reference evidence="4 5" key="1">
    <citation type="submission" date="2020-10" db="EMBL/GenBank/DDBJ databases">
        <title>The Coptis chinensis genome and diversification of protoberbering-type alkaloids.</title>
        <authorList>
            <person name="Wang B."/>
            <person name="Shu S."/>
            <person name="Song C."/>
            <person name="Liu Y."/>
        </authorList>
    </citation>
    <scope>NUCLEOTIDE SEQUENCE [LARGE SCALE GENOMIC DNA]</scope>
    <source>
        <strain evidence="4">HL-2020</strain>
        <tissue evidence="4">Leaf</tissue>
    </source>
</reference>
<keyword evidence="1" id="KW-0547">Nucleotide-binding</keyword>
<dbReference type="PANTHER" id="PTHR11638">
    <property type="entry name" value="ATP-DEPENDENT CLP PROTEASE"/>
    <property type="match status" value="1"/>
</dbReference>
<dbReference type="PANTHER" id="PTHR11638:SF18">
    <property type="entry name" value="HEAT SHOCK PROTEIN 104"/>
    <property type="match status" value="1"/>
</dbReference>
<dbReference type="AlphaFoldDB" id="A0A835M4M5"/>
<keyword evidence="2" id="KW-0067">ATP-binding</keyword>
<evidence type="ECO:0000256" key="1">
    <source>
        <dbReference type="ARBA" id="ARBA00022741"/>
    </source>
</evidence>
<gene>
    <name evidence="4" type="ORF">IFM89_029028</name>
</gene>
<dbReference type="OrthoDB" id="987204at2759"/>
<evidence type="ECO:0000256" key="2">
    <source>
        <dbReference type="ARBA" id="ARBA00022840"/>
    </source>
</evidence>
<dbReference type="InterPro" id="IPR050130">
    <property type="entry name" value="ClpA_ClpB"/>
</dbReference>
<keyword evidence="5" id="KW-1185">Reference proteome</keyword>
<dbReference type="InterPro" id="IPR019489">
    <property type="entry name" value="Clp_ATPase_C"/>
</dbReference>
<dbReference type="EMBL" id="JADFTS010000003">
    <property type="protein sequence ID" value="KAF9616252.1"/>
    <property type="molecule type" value="Genomic_DNA"/>
</dbReference>
<evidence type="ECO:0000259" key="3">
    <source>
        <dbReference type="SMART" id="SM01086"/>
    </source>
</evidence>
<comment type="caution">
    <text evidence="4">The sequence shown here is derived from an EMBL/GenBank/DDBJ whole genome shotgun (WGS) entry which is preliminary data.</text>
</comment>
<dbReference type="SMART" id="SM01086">
    <property type="entry name" value="ClpB_D2-small"/>
    <property type="match status" value="1"/>
</dbReference>
<dbReference type="GO" id="GO:0034605">
    <property type="term" value="P:cellular response to heat"/>
    <property type="evidence" value="ECO:0007669"/>
    <property type="project" value="TreeGrafter"/>
</dbReference>
<dbReference type="GO" id="GO:0005737">
    <property type="term" value="C:cytoplasm"/>
    <property type="evidence" value="ECO:0007669"/>
    <property type="project" value="TreeGrafter"/>
</dbReference>
<dbReference type="GO" id="GO:0005524">
    <property type="term" value="F:ATP binding"/>
    <property type="evidence" value="ECO:0007669"/>
    <property type="project" value="UniProtKB-KW"/>
</dbReference>
<evidence type="ECO:0000313" key="5">
    <source>
        <dbReference type="Proteomes" id="UP000631114"/>
    </source>
</evidence>
<accession>A0A835M4M5</accession>
<name>A0A835M4M5_9MAGN</name>
<evidence type="ECO:0000313" key="4">
    <source>
        <dbReference type="EMBL" id="KAF9616252.1"/>
    </source>
</evidence>
<feature type="domain" description="Clp ATPase C-terminal" evidence="3">
    <location>
        <begin position="53"/>
        <end position="136"/>
    </location>
</feature>
<protein>
    <recommendedName>
        <fullName evidence="3">Clp ATPase C-terminal domain-containing protein</fullName>
    </recommendedName>
</protein>
<organism evidence="4 5">
    <name type="scientific">Coptis chinensis</name>
    <dbReference type="NCBI Taxonomy" id="261450"/>
    <lineage>
        <taxon>Eukaryota</taxon>
        <taxon>Viridiplantae</taxon>
        <taxon>Streptophyta</taxon>
        <taxon>Embryophyta</taxon>
        <taxon>Tracheophyta</taxon>
        <taxon>Spermatophyta</taxon>
        <taxon>Magnoliopsida</taxon>
        <taxon>Ranunculales</taxon>
        <taxon>Ranunculaceae</taxon>
        <taxon>Coptidoideae</taxon>
        <taxon>Coptis</taxon>
    </lineage>
</organism>
<proteinExistence type="predicted"/>
<sequence length="177" mass="20249">MGWDGRGRKTKGFGREDVWSVVTSRSNATTFVVEVSSFISIRNRLYQRSQWQLCSDVEKVSFVERAERGIALAVSDVALDVVLSKSYDPVYGARPVRRWLEKKVVTELSKMLIRGEIDENSSIYIDASPIGDKLAYRREEWGPCESKASVKKSIYRLRYRMMGRGMMPLSVPEEDPD</sequence>
<dbReference type="GO" id="GO:0016887">
    <property type="term" value="F:ATP hydrolysis activity"/>
    <property type="evidence" value="ECO:0007669"/>
    <property type="project" value="TreeGrafter"/>
</dbReference>
<dbReference type="Proteomes" id="UP000631114">
    <property type="component" value="Unassembled WGS sequence"/>
</dbReference>
<dbReference type="Pfam" id="PF10431">
    <property type="entry name" value="ClpB_D2-small"/>
    <property type="match status" value="1"/>
</dbReference>